<dbReference type="Proteomes" id="UP000050761">
    <property type="component" value="Unassembled WGS sequence"/>
</dbReference>
<protein>
    <submittedName>
        <fullName evidence="1 3">Uncharacterized protein</fullName>
    </submittedName>
</protein>
<accession>A0A183G973</accession>
<dbReference type="EMBL" id="UZAH01030712">
    <property type="protein sequence ID" value="VDP11738.1"/>
    <property type="molecule type" value="Genomic_DNA"/>
</dbReference>
<evidence type="ECO:0000313" key="2">
    <source>
        <dbReference type="Proteomes" id="UP000050761"/>
    </source>
</evidence>
<accession>A0A3P8BQE7</accession>
<evidence type="ECO:0000313" key="3">
    <source>
        <dbReference type="WBParaSite" id="HPBE_0001847801-mRNA-1"/>
    </source>
</evidence>
<reference evidence="3" key="2">
    <citation type="submission" date="2019-09" db="UniProtKB">
        <authorList>
            <consortium name="WormBaseParasite"/>
        </authorList>
    </citation>
    <scope>IDENTIFICATION</scope>
</reference>
<reference evidence="1 2" key="1">
    <citation type="submission" date="2018-11" db="EMBL/GenBank/DDBJ databases">
        <authorList>
            <consortium name="Pathogen Informatics"/>
        </authorList>
    </citation>
    <scope>NUCLEOTIDE SEQUENCE [LARGE SCALE GENOMIC DNA]</scope>
</reference>
<proteinExistence type="predicted"/>
<dbReference type="WBParaSite" id="HPBE_0001847801-mRNA-1">
    <property type="protein sequence ID" value="HPBE_0001847801-mRNA-1"/>
    <property type="gene ID" value="HPBE_0001847801"/>
</dbReference>
<keyword evidence="2" id="KW-1185">Reference proteome</keyword>
<evidence type="ECO:0000313" key="1">
    <source>
        <dbReference type="EMBL" id="VDP11738.1"/>
    </source>
</evidence>
<name>A0A183G973_HELPZ</name>
<dbReference type="AlphaFoldDB" id="A0A183G973"/>
<sequence length="100" mass="11403">MLQTDSEELPHVIQRSLLSNVRRDSELLQQPSSKLCRDSEHVVQRSANFGRDSVDVPPTSSNVRAIKNACRRRHTRRPANVGIQKICGRRHVDVAQHAWV</sequence>
<gene>
    <name evidence="1" type="ORF">HPBE_LOCUS18477</name>
</gene>
<organism evidence="2 3">
    <name type="scientific">Heligmosomoides polygyrus</name>
    <name type="common">Parasitic roundworm</name>
    <dbReference type="NCBI Taxonomy" id="6339"/>
    <lineage>
        <taxon>Eukaryota</taxon>
        <taxon>Metazoa</taxon>
        <taxon>Ecdysozoa</taxon>
        <taxon>Nematoda</taxon>
        <taxon>Chromadorea</taxon>
        <taxon>Rhabditida</taxon>
        <taxon>Rhabditina</taxon>
        <taxon>Rhabditomorpha</taxon>
        <taxon>Strongyloidea</taxon>
        <taxon>Heligmosomidae</taxon>
        <taxon>Heligmosomoides</taxon>
    </lineage>
</organism>